<dbReference type="AlphaFoldDB" id="A0A0A7G2D1"/>
<dbReference type="PANTHER" id="PTHR38459">
    <property type="entry name" value="PROPHAGE BACTOPRENOL-LINKED GLUCOSE TRANSLOCASE HOMOLOG"/>
    <property type="match status" value="1"/>
</dbReference>
<comment type="subcellular location">
    <subcellularLocation>
        <location evidence="1">Membrane</location>
        <topology evidence="1">Multi-pass membrane protein</topology>
    </subcellularLocation>
</comment>
<evidence type="ECO:0000256" key="5">
    <source>
        <dbReference type="ARBA" id="ARBA00023136"/>
    </source>
</evidence>
<dbReference type="KEGG" id="cbv:U729_1120"/>
<name>A0A0A7G2D1_9CLOT</name>
<dbReference type="PANTHER" id="PTHR38459:SF5">
    <property type="entry name" value="CELL WALL TEICHOIC ACID GLYCOSYLATION PROTEIN GTCA"/>
    <property type="match status" value="1"/>
</dbReference>
<protein>
    <submittedName>
        <fullName evidence="8">GtrA-like family protein</fullName>
    </submittedName>
</protein>
<evidence type="ECO:0000256" key="4">
    <source>
        <dbReference type="ARBA" id="ARBA00022989"/>
    </source>
</evidence>
<evidence type="ECO:0000256" key="1">
    <source>
        <dbReference type="ARBA" id="ARBA00004141"/>
    </source>
</evidence>
<sequence>MVEKIFDIYKQFKEQILYIVFGVLTTAINIVSFFACTRVIGLGLISSNIIAWILSVLFAFVTNKIYVFDSRNYTVPVVLRELIDFTVSRGATGLLDLGLMYLFVSVIGIEDMISKIVINIIVIILNYILSKVYVFKDKK</sequence>
<evidence type="ECO:0000313" key="9">
    <source>
        <dbReference type="Proteomes" id="UP000030635"/>
    </source>
</evidence>
<keyword evidence="9" id="KW-1185">Reference proteome</keyword>
<dbReference type="RefSeq" id="WP_039312356.1">
    <property type="nucleotide sequence ID" value="NZ_CP006905.1"/>
</dbReference>
<gene>
    <name evidence="8" type="ORF">U729_1120</name>
</gene>
<evidence type="ECO:0000256" key="6">
    <source>
        <dbReference type="SAM" id="Phobius"/>
    </source>
</evidence>
<proteinExistence type="inferred from homology"/>
<dbReference type="STRING" id="1561.NPD11_1882"/>
<dbReference type="GeneID" id="60851640"/>
<dbReference type="HOGENOM" id="CLU_083873_1_1_9"/>
<dbReference type="EMBL" id="CP006905">
    <property type="protein sequence ID" value="AIY85176.1"/>
    <property type="molecule type" value="Genomic_DNA"/>
</dbReference>
<evidence type="ECO:0000313" key="8">
    <source>
        <dbReference type="EMBL" id="AIY85176.1"/>
    </source>
</evidence>
<dbReference type="GO" id="GO:0000271">
    <property type="term" value="P:polysaccharide biosynthetic process"/>
    <property type="evidence" value="ECO:0007669"/>
    <property type="project" value="InterPro"/>
</dbReference>
<feature type="transmembrane region" description="Helical" evidence="6">
    <location>
        <begin position="49"/>
        <end position="67"/>
    </location>
</feature>
<dbReference type="eggNOG" id="COG2246">
    <property type="taxonomic scope" value="Bacteria"/>
</dbReference>
<feature type="transmembrane region" description="Helical" evidence="6">
    <location>
        <begin position="116"/>
        <end position="135"/>
    </location>
</feature>
<accession>A0A0A7G2D1</accession>
<dbReference type="Proteomes" id="UP000030635">
    <property type="component" value="Chromosome"/>
</dbReference>
<dbReference type="InterPro" id="IPR007267">
    <property type="entry name" value="GtrA_DPMS_TM"/>
</dbReference>
<keyword evidence="5 6" id="KW-0472">Membrane</keyword>
<reference evidence="8 9" key="1">
    <citation type="journal article" date="2015" name="Infect. Genet. Evol.">
        <title>Genomic sequences of six botulinum neurotoxin-producing strains representing three clostridial species illustrate the mobility and diversity of botulinum neurotoxin genes.</title>
        <authorList>
            <person name="Smith T.J."/>
            <person name="Hill K.K."/>
            <person name="Xie G."/>
            <person name="Foley B.T."/>
            <person name="Williamson C.H."/>
            <person name="Foster J.T."/>
            <person name="Johnson S.L."/>
            <person name="Chertkov O."/>
            <person name="Teshima H."/>
            <person name="Gibbons H.S."/>
            <person name="Johnsky L.A."/>
            <person name="Karavis M.A."/>
            <person name="Smith L.A."/>
        </authorList>
    </citation>
    <scope>NUCLEOTIDE SEQUENCE [LARGE SCALE GENOMIC DNA]</scope>
    <source>
        <strain evidence="8">Sullivan</strain>
    </source>
</reference>
<feature type="domain" description="GtrA/DPMS transmembrane" evidence="7">
    <location>
        <begin position="18"/>
        <end position="135"/>
    </location>
</feature>
<keyword evidence="4 6" id="KW-1133">Transmembrane helix</keyword>
<evidence type="ECO:0000256" key="2">
    <source>
        <dbReference type="ARBA" id="ARBA00009399"/>
    </source>
</evidence>
<dbReference type="InterPro" id="IPR051401">
    <property type="entry name" value="GtrA_CellWall_Glycosyl"/>
</dbReference>
<dbReference type="Pfam" id="PF04138">
    <property type="entry name" value="GtrA_DPMS_TM"/>
    <property type="match status" value="1"/>
</dbReference>
<evidence type="ECO:0000256" key="3">
    <source>
        <dbReference type="ARBA" id="ARBA00022692"/>
    </source>
</evidence>
<organism evidence="8 9">
    <name type="scientific">Clostridium baratii str. Sullivan</name>
    <dbReference type="NCBI Taxonomy" id="1415775"/>
    <lineage>
        <taxon>Bacteria</taxon>
        <taxon>Bacillati</taxon>
        <taxon>Bacillota</taxon>
        <taxon>Clostridia</taxon>
        <taxon>Eubacteriales</taxon>
        <taxon>Clostridiaceae</taxon>
        <taxon>Clostridium</taxon>
    </lineage>
</organism>
<keyword evidence="3 6" id="KW-0812">Transmembrane</keyword>
<evidence type="ECO:0000259" key="7">
    <source>
        <dbReference type="Pfam" id="PF04138"/>
    </source>
</evidence>
<feature type="transmembrane region" description="Helical" evidence="6">
    <location>
        <begin position="87"/>
        <end position="109"/>
    </location>
</feature>
<dbReference type="GO" id="GO:0005886">
    <property type="term" value="C:plasma membrane"/>
    <property type="evidence" value="ECO:0007669"/>
    <property type="project" value="TreeGrafter"/>
</dbReference>
<dbReference type="OrthoDB" id="361483at2"/>
<feature type="transmembrane region" description="Helical" evidence="6">
    <location>
        <begin position="16"/>
        <end position="37"/>
    </location>
</feature>
<comment type="similarity">
    <text evidence="2">Belongs to the GtrA family.</text>
</comment>